<protein>
    <submittedName>
        <fullName evidence="9">FtsX-like permease family protein</fullName>
    </submittedName>
</protein>
<feature type="domain" description="ABC3 transporter permease C-terminal" evidence="7">
    <location>
        <begin position="297"/>
        <end position="413"/>
    </location>
</feature>
<proteinExistence type="predicted"/>
<feature type="domain" description="MacB-like periplasmic core" evidence="8">
    <location>
        <begin position="533"/>
        <end position="604"/>
    </location>
</feature>
<dbReference type="Proteomes" id="UP000318815">
    <property type="component" value="Unassembled WGS sequence"/>
</dbReference>
<evidence type="ECO:0000256" key="4">
    <source>
        <dbReference type="ARBA" id="ARBA00022989"/>
    </source>
</evidence>
<dbReference type="InterPro" id="IPR025857">
    <property type="entry name" value="MacB_PCD"/>
</dbReference>
<feature type="transmembrane region" description="Helical" evidence="6">
    <location>
        <begin position="385"/>
        <end position="409"/>
    </location>
</feature>
<evidence type="ECO:0000256" key="3">
    <source>
        <dbReference type="ARBA" id="ARBA00022692"/>
    </source>
</evidence>
<dbReference type="OrthoDB" id="5933722at2"/>
<evidence type="ECO:0000256" key="2">
    <source>
        <dbReference type="ARBA" id="ARBA00022475"/>
    </source>
</evidence>
<evidence type="ECO:0000256" key="1">
    <source>
        <dbReference type="ARBA" id="ARBA00004651"/>
    </source>
</evidence>
<dbReference type="EMBL" id="VOHS01000001">
    <property type="protein sequence ID" value="TWW02580.1"/>
    <property type="molecule type" value="Genomic_DNA"/>
</dbReference>
<evidence type="ECO:0000256" key="6">
    <source>
        <dbReference type="SAM" id="Phobius"/>
    </source>
</evidence>
<gene>
    <name evidence="9" type="ORF">FEF09_01875</name>
</gene>
<keyword evidence="3 6" id="KW-0812">Transmembrane</keyword>
<dbReference type="Pfam" id="PF12704">
    <property type="entry name" value="MacB_PCD"/>
    <property type="match status" value="2"/>
</dbReference>
<feature type="transmembrane region" description="Helical" evidence="6">
    <location>
        <begin position="682"/>
        <end position="705"/>
    </location>
</feature>
<evidence type="ECO:0000313" key="9">
    <source>
        <dbReference type="EMBL" id="TWW02580.1"/>
    </source>
</evidence>
<feature type="transmembrane region" description="Helical" evidence="6">
    <location>
        <begin position="290"/>
        <end position="311"/>
    </location>
</feature>
<dbReference type="PANTHER" id="PTHR30572">
    <property type="entry name" value="MEMBRANE COMPONENT OF TRANSPORTER-RELATED"/>
    <property type="match status" value="1"/>
</dbReference>
<dbReference type="RefSeq" id="WP_146303336.1">
    <property type="nucleotide sequence ID" value="NZ_VOHS01000001.1"/>
</dbReference>
<feature type="transmembrane region" description="Helical" evidence="6">
    <location>
        <begin position="430"/>
        <end position="454"/>
    </location>
</feature>
<dbReference type="AlphaFoldDB" id="A0A5C6M0X5"/>
<name>A0A5C6M0X5_9BACT</name>
<dbReference type="InterPro" id="IPR003838">
    <property type="entry name" value="ABC3_permease_C"/>
</dbReference>
<comment type="subcellular location">
    <subcellularLocation>
        <location evidence="1">Cell membrane</location>
        <topology evidence="1">Multi-pass membrane protein</topology>
    </subcellularLocation>
</comment>
<dbReference type="GO" id="GO:0022857">
    <property type="term" value="F:transmembrane transporter activity"/>
    <property type="evidence" value="ECO:0007669"/>
    <property type="project" value="TreeGrafter"/>
</dbReference>
<dbReference type="PANTHER" id="PTHR30572:SF18">
    <property type="entry name" value="ABC-TYPE MACROLIDE FAMILY EXPORT SYSTEM PERMEASE COMPONENT 2"/>
    <property type="match status" value="1"/>
</dbReference>
<feature type="domain" description="ABC3 transporter permease C-terminal" evidence="7">
    <location>
        <begin position="684"/>
        <end position="788"/>
    </location>
</feature>
<comment type="caution">
    <text evidence="9">The sequence shown here is derived from an EMBL/GenBank/DDBJ whole genome shotgun (WGS) entry which is preliminary data.</text>
</comment>
<evidence type="ECO:0000313" key="10">
    <source>
        <dbReference type="Proteomes" id="UP000318815"/>
    </source>
</evidence>
<dbReference type="GO" id="GO:0005886">
    <property type="term" value="C:plasma membrane"/>
    <property type="evidence" value="ECO:0007669"/>
    <property type="project" value="UniProtKB-SubCell"/>
</dbReference>
<evidence type="ECO:0000259" key="7">
    <source>
        <dbReference type="Pfam" id="PF02687"/>
    </source>
</evidence>
<keyword evidence="5 6" id="KW-0472">Membrane</keyword>
<feature type="transmembrane region" description="Helical" evidence="6">
    <location>
        <begin position="766"/>
        <end position="786"/>
    </location>
</feature>
<dbReference type="InterPro" id="IPR050250">
    <property type="entry name" value="Macrolide_Exporter_MacB"/>
</dbReference>
<keyword evidence="2" id="KW-1003">Cell membrane</keyword>
<reference evidence="9 10" key="1">
    <citation type="submission" date="2019-08" db="EMBL/GenBank/DDBJ databases">
        <title>Whole genome sequencing of chitin degrading bacteria Chitinophaga pinensis YS16.</title>
        <authorList>
            <person name="Singh R.P."/>
            <person name="Manchanda G."/>
            <person name="Maurya I.K."/>
            <person name="Joshi N.K."/>
            <person name="Srivastava A.K."/>
        </authorList>
    </citation>
    <scope>NUCLEOTIDE SEQUENCE [LARGE SCALE GENOMIC DNA]</scope>
    <source>
        <strain evidence="9 10">YS-16</strain>
    </source>
</reference>
<feature type="transmembrane region" description="Helical" evidence="6">
    <location>
        <begin position="20"/>
        <end position="42"/>
    </location>
</feature>
<accession>A0A5C6M0X5</accession>
<sequence length="803" mass="89493">MLRNYIRIAWRNLKRNRVFAFINIGGMTVAICVALLLCIAAYHEWSFDQFHSNRSSLYEVYMEEALPNGKTVMGANHPAPLMAALQQECPSVKQATRYQSSKRSVSYNGKTLSRVIGFADTSFLQMFSFPIRSGNINTLRNRDQVLISEETAKNIFGNEDPLNKIIEVKLGQLQKSYTVGGVMANVPENSSIHFDMLVSFSSLLEWYGNESSWSYSSYYTFLQVKEHASVPLVLKQMQGLVNKYMSEKLQGMKRDGVQPGKDGQLLTYGLMPVGDIHFDRRSDLAGIGAFYPWLMVIISIMVLAIAAGNFINLSMGRSFTRAGEIGMRKALGARKTQLIAQFWSESFILCGISLFAGIVLAAFVLPQFNELFRYHFRMASIFSSIRILSGVVAGFLLITVLAGGYPAWMISRFKMLEVLKGKLSLGRKSIFRNVLIIVQFSIAVLLISCTIILWQQLTYLRSRPLGYNQHEVISIPVNSGLLQKGDALSRLRTTLAGDPHILAVSGSNTNMGDGLDGGRNSATYGFDYKGRGVKCNWSMVEYDYLQTLGLHLVAGRDFSREFSTDSSAVIINELMAKELGEKDPIGAELDVIGKFHVVGVVKNFNFHSLKEETGPMTIQLIPGMKPMYIFVRVLPADLPLAMEKVKKAWHTIDPDGEFEGSFLDENIDRMYRSEARLAKISISGAVVAIVISCLGLFAIAVLVIAQRNKEIGVRKVLGASVSGIVTLIAKDFLRLVLIAILIATPVAWYLMRIWLQDFAYHIDVKWWVFLLAGITAIVIAFFTISFESVKAALMNPVKSLKTE</sequence>
<evidence type="ECO:0000259" key="8">
    <source>
        <dbReference type="Pfam" id="PF12704"/>
    </source>
</evidence>
<keyword evidence="4 6" id="KW-1133">Transmembrane helix</keyword>
<organism evidence="9 10">
    <name type="scientific">Chitinophaga pinensis</name>
    <dbReference type="NCBI Taxonomy" id="79329"/>
    <lineage>
        <taxon>Bacteria</taxon>
        <taxon>Pseudomonadati</taxon>
        <taxon>Bacteroidota</taxon>
        <taxon>Chitinophagia</taxon>
        <taxon>Chitinophagales</taxon>
        <taxon>Chitinophagaceae</taxon>
        <taxon>Chitinophaga</taxon>
    </lineage>
</organism>
<feature type="transmembrane region" description="Helical" evidence="6">
    <location>
        <begin position="342"/>
        <end position="365"/>
    </location>
</feature>
<feature type="transmembrane region" description="Helical" evidence="6">
    <location>
        <begin position="732"/>
        <end position="754"/>
    </location>
</feature>
<keyword evidence="10" id="KW-1185">Reference proteome</keyword>
<evidence type="ECO:0000256" key="5">
    <source>
        <dbReference type="ARBA" id="ARBA00023136"/>
    </source>
</evidence>
<feature type="domain" description="MacB-like periplasmic core" evidence="8">
    <location>
        <begin position="21"/>
        <end position="238"/>
    </location>
</feature>
<dbReference type="Pfam" id="PF02687">
    <property type="entry name" value="FtsX"/>
    <property type="match status" value="2"/>
</dbReference>